<comment type="similarity">
    <text evidence="2 9">Belongs to the RecN family.</text>
</comment>
<evidence type="ECO:0000256" key="9">
    <source>
        <dbReference type="PIRNR" id="PIRNR003128"/>
    </source>
</evidence>
<keyword evidence="6" id="KW-0067">ATP-binding</keyword>
<evidence type="ECO:0000313" key="13">
    <source>
        <dbReference type="Proteomes" id="UP000268059"/>
    </source>
</evidence>
<keyword evidence="10" id="KW-0175">Coiled coil</keyword>
<dbReference type="InterPro" id="IPR004604">
    <property type="entry name" value="DNA_recomb/repair_RecN"/>
</dbReference>
<dbReference type="GO" id="GO:0006310">
    <property type="term" value="P:DNA recombination"/>
    <property type="evidence" value="ECO:0007669"/>
    <property type="project" value="InterPro"/>
</dbReference>
<dbReference type="GO" id="GO:0043590">
    <property type="term" value="C:bacterial nucleoid"/>
    <property type="evidence" value="ECO:0007669"/>
    <property type="project" value="TreeGrafter"/>
</dbReference>
<comment type="function">
    <text evidence="1 9">May be involved in recombinational repair of damaged DNA.</text>
</comment>
<keyword evidence="5 9" id="KW-0227">DNA damage</keyword>
<dbReference type="GO" id="GO:0009432">
    <property type="term" value="P:SOS response"/>
    <property type="evidence" value="ECO:0007669"/>
    <property type="project" value="TreeGrafter"/>
</dbReference>
<evidence type="ECO:0000256" key="2">
    <source>
        <dbReference type="ARBA" id="ARBA00009441"/>
    </source>
</evidence>
<dbReference type="FunCoup" id="A0A3G9JUP3">
    <property type="interactions" value="278"/>
</dbReference>
<evidence type="ECO:0000256" key="1">
    <source>
        <dbReference type="ARBA" id="ARBA00003618"/>
    </source>
</evidence>
<dbReference type="CDD" id="cd03241">
    <property type="entry name" value="ABC_RecN"/>
    <property type="match status" value="2"/>
</dbReference>
<dbReference type="FunFam" id="3.40.50.300:FF:000356">
    <property type="entry name" value="DNA repair protein RecN"/>
    <property type="match status" value="1"/>
</dbReference>
<dbReference type="AlphaFoldDB" id="A0A3G9JUP3"/>
<dbReference type="Pfam" id="PF02463">
    <property type="entry name" value="SMC_N"/>
    <property type="match status" value="1"/>
</dbReference>
<evidence type="ECO:0000256" key="3">
    <source>
        <dbReference type="ARBA" id="ARBA00021315"/>
    </source>
</evidence>
<dbReference type="InterPro" id="IPR027417">
    <property type="entry name" value="P-loop_NTPase"/>
</dbReference>
<dbReference type="GO" id="GO:0005524">
    <property type="term" value="F:ATP binding"/>
    <property type="evidence" value="ECO:0007669"/>
    <property type="project" value="UniProtKB-KW"/>
</dbReference>
<evidence type="ECO:0000313" key="12">
    <source>
        <dbReference type="EMBL" id="BBH26624.1"/>
    </source>
</evidence>
<accession>A0A3G9JUP3</accession>
<dbReference type="GO" id="GO:0006281">
    <property type="term" value="P:DNA repair"/>
    <property type="evidence" value="ECO:0007669"/>
    <property type="project" value="UniProtKB-KW"/>
</dbReference>
<keyword evidence="7 9" id="KW-0234">DNA repair</keyword>
<feature type="coiled-coil region" evidence="10">
    <location>
        <begin position="317"/>
        <end position="368"/>
    </location>
</feature>
<dbReference type="RefSeq" id="WP_125119467.1">
    <property type="nucleotide sequence ID" value="NZ_AP019309.1"/>
</dbReference>
<dbReference type="PANTHER" id="PTHR11059:SF0">
    <property type="entry name" value="DNA REPAIR PROTEIN RECN"/>
    <property type="match status" value="1"/>
</dbReference>
<dbReference type="InterPro" id="IPR003395">
    <property type="entry name" value="RecF/RecN/SMC_N"/>
</dbReference>
<dbReference type="InParanoid" id="A0A3G9JUP3"/>
<dbReference type="OrthoDB" id="9806954at2"/>
<dbReference type="EMBL" id="AP019309">
    <property type="protein sequence ID" value="BBH26624.1"/>
    <property type="molecule type" value="Genomic_DNA"/>
</dbReference>
<evidence type="ECO:0000256" key="8">
    <source>
        <dbReference type="ARBA" id="ARBA00033408"/>
    </source>
</evidence>
<gene>
    <name evidence="12" type="primary">recN</name>
    <name evidence="12" type="ORF">SG0102_15580</name>
</gene>
<keyword evidence="4" id="KW-0547">Nucleotide-binding</keyword>
<keyword evidence="13" id="KW-1185">Reference proteome</keyword>
<evidence type="ECO:0000256" key="4">
    <source>
        <dbReference type="ARBA" id="ARBA00022741"/>
    </source>
</evidence>
<dbReference type="Gene3D" id="3.40.50.300">
    <property type="entry name" value="P-loop containing nucleotide triphosphate hydrolases"/>
    <property type="match status" value="2"/>
</dbReference>
<reference evidence="12 13" key="1">
    <citation type="submission" date="2018-11" db="EMBL/GenBank/DDBJ databases">
        <title>Novel Erysipelotrichaceae bacterium isolated from small intestine of a swine.</title>
        <authorList>
            <person name="Kim J.S."/>
            <person name="Choe H."/>
            <person name="Lee Y.R."/>
            <person name="Kim K.M."/>
            <person name="Park D.S."/>
        </authorList>
    </citation>
    <scope>NUCLEOTIDE SEQUENCE [LARGE SCALE GENOMIC DNA]</scope>
    <source>
        <strain evidence="12 13">SG0102</strain>
    </source>
</reference>
<dbReference type="PIRSF" id="PIRSF003128">
    <property type="entry name" value="RecN"/>
    <property type="match status" value="1"/>
</dbReference>
<name>A0A3G9JUP3_9FIRM</name>
<organism evidence="12 13">
    <name type="scientific">Intestinibaculum porci</name>
    <dbReference type="NCBI Taxonomy" id="2487118"/>
    <lineage>
        <taxon>Bacteria</taxon>
        <taxon>Bacillati</taxon>
        <taxon>Bacillota</taxon>
        <taxon>Erysipelotrichia</taxon>
        <taxon>Erysipelotrichales</taxon>
        <taxon>Erysipelotrichaceae</taxon>
        <taxon>Intestinibaculum</taxon>
    </lineage>
</organism>
<evidence type="ECO:0000256" key="6">
    <source>
        <dbReference type="ARBA" id="ARBA00022840"/>
    </source>
</evidence>
<dbReference type="Proteomes" id="UP000268059">
    <property type="component" value="Chromosome"/>
</dbReference>
<evidence type="ECO:0000256" key="5">
    <source>
        <dbReference type="ARBA" id="ARBA00022763"/>
    </source>
</evidence>
<dbReference type="PANTHER" id="PTHR11059">
    <property type="entry name" value="DNA REPAIR PROTEIN RECN"/>
    <property type="match status" value="1"/>
</dbReference>
<evidence type="ECO:0000256" key="7">
    <source>
        <dbReference type="ARBA" id="ARBA00023204"/>
    </source>
</evidence>
<proteinExistence type="inferred from homology"/>
<dbReference type="NCBIfam" id="TIGR00634">
    <property type="entry name" value="recN"/>
    <property type="match status" value="1"/>
</dbReference>
<feature type="domain" description="RecF/RecN/SMC N-terminal" evidence="11">
    <location>
        <begin position="2"/>
        <end position="506"/>
    </location>
</feature>
<dbReference type="SUPFAM" id="SSF52540">
    <property type="entry name" value="P-loop containing nucleoside triphosphate hydrolases"/>
    <property type="match status" value="1"/>
</dbReference>
<sequence length="550" mass="62130">MLKSLYVKSFVIIDEMSVDFEDGMSVLTGETGAGKSIIIDAIMQLCGARASNSFVRKGENKAIITGLFEVDPTPELNETMASLGLDEDEEINITKEIYANGKSSIKINYRPMTNSALKALAPYLIHVHSQFATQSLFSVKNHLSILDEYIGDELNAVKEAYLDLYKQYVETSKKIRQIEEEDFSDEQIEYYQSQYQELEGLSYSDEDVEAMENELEVMKNFESLSGHIQAFDQALDSSEGALEAIHSALSSLEAIKDMEEFSQPYDDLYNLYYNLSDLHDNVMNTYQGFDFDEYRFNELQEILYNLQRLKRKYGYTMEDLYTARDELADKIEAATHREEILEKLKRQQAKLEKEAKQAAEDLQKVRTQYANTFEKQIKEELNDLYLPHAKFKVDFAKTALSSVGAYNVTFMVAMNEGQNFTPLNESASGGEVSRLMLAIKTIILAKGDVDTVIFDEVDTGVSGKVASSIGEKMASLGQSKQVICITHLPQVAVNAAHHYAIIKRSDEEATYSSIKPLTKEERVEEIAKMLSGEAITPEAMDNARRLLKHS</sequence>
<dbReference type="KEGG" id="ebm:SG0102_15580"/>
<evidence type="ECO:0000256" key="10">
    <source>
        <dbReference type="SAM" id="Coils"/>
    </source>
</evidence>
<protein>
    <recommendedName>
        <fullName evidence="3 9">DNA repair protein RecN</fullName>
    </recommendedName>
    <alternativeName>
        <fullName evidence="8 9">Recombination protein N</fullName>
    </alternativeName>
</protein>
<evidence type="ECO:0000259" key="11">
    <source>
        <dbReference type="Pfam" id="PF02463"/>
    </source>
</evidence>